<gene>
    <name evidence="3" type="ORF">AS033_14145</name>
</gene>
<dbReference type="OrthoDB" id="8754470at2"/>
<evidence type="ECO:0000256" key="1">
    <source>
        <dbReference type="SAM" id="Phobius"/>
    </source>
</evidence>
<dbReference type="Pfam" id="PF02517">
    <property type="entry name" value="Rce1-like"/>
    <property type="match status" value="1"/>
</dbReference>
<dbReference type="Proteomes" id="UP000053797">
    <property type="component" value="Unassembled WGS sequence"/>
</dbReference>
<name>A0A0V8GBY5_9BACL</name>
<dbReference type="EMBL" id="LNQL01000006">
    <property type="protein sequence ID" value="KSU47800.1"/>
    <property type="molecule type" value="Genomic_DNA"/>
</dbReference>
<keyword evidence="1" id="KW-0472">Membrane</keyword>
<dbReference type="GO" id="GO:0004175">
    <property type="term" value="F:endopeptidase activity"/>
    <property type="evidence" value="ECO:0007669"/>
    <property type="project" value="UniProtKB-ARBA"/>
</dbReference>
<dbReference type="AlphaFoldDB" id="A0A0V8GBY5"/>
<evidence type="ECO:0000259" key="2">
    <source>
        <dbReference type="Pfam" id="PF02517"/>
    </source>
</evidence>
<organism evidence="3 4">
    <name type="scientific">Exiguobacterium indicum</name>
    <dbReference type="NCBI Taxonomy" id="296995"/>
    <lineage>
        <taxon>Bacteria</taxon>
        <taxon>Bacillati</taxon>
        <taxon>Bacillota</taxon>
        <taxon>Bacilli</taxon>
        <taxon>Bacillales</taxon>
        <taxon>Bacillales Family XII. Incertae Sedis</taxon>
        <taxon>Exiguobacterium</taxon>
    </lineage>
</organism>
<evidence type="ECO:0000313" key="4">
    <source>
        <dbReference type="Proteomes" id="UP000053797"/>
    </source>
</evidence>
<accession>A0A0V8GBY5</accession>
<reference evidence="3 4" key="1">
    <citation type="journal article" date="2015" name="Int. J. Syst. Evol. Microbiol.">
        <title>Exiguobacterium enclense sp. nov., isolated from sediment.</title>
        <authorList>
            <person name="Dastager S.G."/>
            <person name="Mawlankar R."/>
            <person name="Sonalkar V.V."/>
            <person name="Thorat M.N."/>
            <person name="Mual P."/>
            <person name="Verma A."/>
            <person name="Krishnamurthi S."/>
            <person name="Tang S.K."/>
            <person name="Li W.J."/>
        </authorList>
    </citation>
    <scope>NUCLEOTIDE SEQUENCE [LARGE SCALE GENOMIC DNA]</scope>
    <source>
        <strain evidence="3 4">NIO-1109</strain>
    </source>
</reference>
<feature type="domain" description="CAAX prenyl protease 2/Lysostaphin resistance protein A-like" evidence="2">
    <location>
        <begin position="165"/>
        <end position="256"/>
    </location>
</feature>
<evidence type="ECO:0000313" key="3">
    <source>
        <dbReference type="EMBL" id="KSU47800.1"/>
    </source>
</evidence>
<protein>
    <recommendedName>
        <fullName evidence="2">CAAX prenyl protease 2/Lysostaphin resistance protein A-like domain-containing protein</fullName>
    </recommendedName>
</protein>
<dbReference type="GO" id="GO:0080120">
    <property type="term" value="P:CAAX-box protein maturation"/>
    <property type="evidence" value="ECO:0007669"/>
    <property type="project" value="UniProtKB-ARBA"/>
</dbReference>
<feature type="transmembrane region" description="Helical" evidence="1">
    <location>
        <begin position="50"/>
        <end position="67"/>
    </location>
</feature>
<dbReference type="InterPro" id="IPR003675">
    <property type="entry name" value="Rce1/LyrA-like_dom"/>
</dbReference>
<feature type="transmembrane region" description="Helical" evidence="1">
    <location>
        <begin position="244"/>
        <end position="264"/>
    </location>
</feature>
<proteinExistence type="predicted"/>
<keyword evidence="1" id="KW-0812">Transmembrane</keyword>
<keyword evidence="1" id="KW-1133">Transmembrane helix</keyword>
<feature type="transmembrane region" description="Helical" evidence="1">
    <location>
        <begin position="12"/>
        <end position="43"/>
    </location>
</feature>
<comment type="caution">
    <text evidence="3">The sequence shown here is derived from an EMBL/GenBank/DDBJ whole genome shotgun (WGS) entry which is preliminary data.</text>
</comment>
<feature type="transmembrane region" description="Helical" evidence="1">
    <location>
        <begin position="201"/>
        <end position="232"/>
    </location>
</feature>
<feature type="transmembrane region" description="Helical" evidence="1">
    <location>
        <begin position="138"/>
        <end position="156"/>
    </location>
</feature>
<feature type="transmembrane region" description="Helical" evidence="1">
    <location>
        <begin position="87"/>
        <end position="105"/>
    </location>
</feature>
<sequence length="265" mass="30064">MKRLRKTEQSIFLITILFVSGVIAWIQSGVIVGLFCTTALLFIFISRRKYASVAGLFSIFLIGLAFYKSALSYFKLSGISNTEFILLHRISLLLILIPLVIFVLITHHRQSLCSIFLRFPNFKEHIMMFPRHTLSMRTFLFLGILGSCSVFIPLLFDARLELTSGLILFSLFFSLVNATIEELLYRGAMLTFLKDIVSTRYAIVVTGLSFGLLHLTLGISLVFTVLFSIGGLYYAWVVIKSNSIYPTICFHFVINVGMVWNGWIL</sequence>
<feature type="transmembrane region" description="Helical" evidence="1">
    <location>
        <begin position="162"/>
        <end position="180"/>
    </location>
</feature>